<reference evidence="1 2" key="1">
    <citation type="submission" date="2023-11" db="EMBL/GenBank/DDBJ databases">
        <authorList>
            <person name="Okamura Y."/>
        </authorList>
    </citation>
    <scope>NUCLEOTIDE SEQUENCE [LARGE SCALE GENOMIC DNA]</scope>
</reference>
<comment type="caution">
    <text evidence="1">The sequence shown here is derived from an EMBL/GenBank/DDBJ whole genome shotgun (WGS) entry which is preliminary data.</text>
</comment>
<dbReference type="Proteomes" id="UP001497472">
    <property type="component" value="Unassembled WGS sequence"/>
</dbReference>
<name>A0AAV1J821_9NEOP</name>
<evidence type="ECO:0000313" key="1">
    <source>
        <dbReference type="EMBL" id="CAK1544598.1"/>
    </source>
</evidence>
<dbReference type="EMBL" id="CAVLEF010000005">
    <property type="protein sequence ID" value="CAK1544598.1"/>
    <property type="molecule type" value="Genomic_DNA"/>
</dbReference>
<evidence type="ECO:0000313" key="2">
    <source>
        <dbReference type="Proteomes" id="UP001497472"/>
    </source>
</evidence>
<keyword evidence="2" id="KW-1185">Reference proteome</keyword>
<dbReference type="AlphaFoldDB" id="A0AAV1J821"/>
<gene>
    <name evidence="1" type="ORF">LNINA_LOCUS4328</name>
</gene>
<organism evidence="1 2">
    <name type="scientific">Leptosia nina</name>
    <dbReference type="NCBI Taxonomy" id="320188"/>
    <lineage>
        <taxon>Eukaryota</taxon>
        <taxon>Metazoa</taxon>
        <taxon>Ecdysozoa</taxon>
        <taxon>Arthropoda</taxon>
        <taxon>Hexapoda</taxon>
        <taxon>Insecta</taxon>
        <taxon>Pterygota</taxon>
        <taxon>Neoptera</taxon>
        <taxon>Endopterygota</taxon>
        <taxon>Lepidoptera</taxon>
        <taxon>Glossata</taxon>
        <taxon>Ditrysia</taxon>
        <taxon>Papilionoidea</taxon>
        <taxon>Pieridae</taxon>
        <taxon>Pierinae</taxon>
        <taxon>Leptosia</taxon>
    </lineage>
</organism>
<accession>A0AAV1J821</accession>
<protein>
    <submittedName>
        <fullName evidence="1">Uncharacterized protein</fullName>
    </submittedName>
</protein>
<sequence>MRKEKDGHVKLESSVSEKPVLVKAELVWTQCSEVGDLAFCITNRIGGNGSLLRLLFYFRLNSVDNQFDYLFLSHCYSIGHIVLLILSF</sequence>
<proteinExistence type="predicted"/>